<reference evidence="4 5" key="1">
    <citation type="submission" date="2016-10" db="EMBL/GenBank/DDBJ databases">
        <authorList>
            <person name="de Groot N.N."/>
        </authorList>
    </citation>
    <scope>NUCLEOTIDE SEQUENCE [LARGE SCALE GENOMIC DNA]</scope>
    <source>
        <strain evidence="4 5">DSM 43357</strain>
    </source>
</reference>
<name>A0A1H7TK54_9ACTN</name>
<feature type="signal peptide" evidence="2">
    <location>
        <begin position="1"/>
        <end position="20"/>
    </location>
</feature>
<dbReference type="InterPro" id="IPR012347">
    <property type="entry name" value="Ferritin-like"/>
</dbReference>
<evidence type="ECO:0000313" key="5">
    <source>
        <dbReference type="Proteomes" id="UP000198953"/>
    </source>
</evidence>
<dbReference type="PROSITE" id="PS51257">
    <property type="entry name" value="PROKAR_LIPOPROTEIN"/>
    <property type="match status" value="1"/>
</dbReference>
<dbReference type="EMBL" id="FOBF01000007">
    <property type="protein sequence ID" value="SEL85181.1"/>
    <property type="molecule type" value="Genomic_DNA"/>
</dbReference>
<dbReference type="STRING" id="46177.SAMN05660976_03538"/>
<evidence type="ECO:0000256" key="2">
    <source>
        <dbReference type="SAM" id="SignalP"/>
    </source>
</evidence>
<organism evidence="4 5">
    <name type="scientific">Nonomuraea pusilla</name>
    <dbReference type="NCBI Taxonomy" id="46177"/>
    <lineage>
        <taxon>Bacteria</taxon>
        <taxon>Bacillati</taxon>
        <taxon>Actinomycetota</taxon>
        <taxon>Actinomycetes</taxon>
        <taxon>Streptosporangiales</taxon>
        <taxon>Streptosporangiaceae</taxon>
        <taxon>Nonomuraea</taxon>
    </lineage>
</organism>
<keyword evidence="2" id="KW-0732">Signal</keyword>
<dbReference type="AlphaFoldDB" id="A0A1H7TK54"/>
<dbReference type="Pfam" id="PF13628">
    <property type="entry name" value="DUF4142"/>
    <property type="match status" value="1"/>
</dbReference>
<feature type="domain" description="DUF4142" evidence="3">
    <location>
        <begin position="50"/>
        <end position="183"/>
    </location>
</feature>
<dbReference type="Proteomes" id="UP000198953">
    <property type="component" value="Unassembled WGS sequence"/>
</dbReference>
<dbReference type="PANTHER" id="PTHR38593">
    <property type="entry name" value="BLR2558 PROTEIN"/>
    <property type="match status" value="1"/>
</dbReference>
<evidence type="ECO:0000259" key="3">
    <source>
        <dbReference type="Pfam" id="PF13628"/>
    </source>
</evidence>
<sequence>MRTHLTILAASAAFVVSGLAGCGGTPQDAANLAAGAAATPTGSLTPPSEQDKTWMKEIHQVNLAEIQAGRLGESKGTTKEIKSVGKMLVDDHTKLDSQVTQAASRLGIELPSSPNKDQKELMKKLEGASGKDFDTMWLKGMTKGHEQAIEATKKEVSDGSSQVATALAKAAQPQLEDHLNALRKAQGD</sequence>
<evidence type="ECO:0000313" key="4">
    <source>
        <dbReference type="EMBL" id="SEL85181.1"/>
    </source>
</evidence>
<dbReference type="PANTHER" id="PTHR38593:SF1">
    <property type="entry name" value="BLR2558 PROTEIN"/>
    <property type="match status" value="1"/>
</dbReference>
<feature type="region of interest" description="Disordered" evidence="1">
    <location>
        <begin position="152"/>
        <end position="171"/>
    </location>
</feature>
<accession>A0A1H7TK54</accession>
<keyword evidence="5" id="KW-1185">Reference proteome</keyword>
<evidence type="ECO:0000256" key="1">
    <source>
        <dbReference type="SAM" id="MobiDB-lite"/>
    </source>
</evidence>
<dbReference type="InterPro" id="IPR025419">
    <property type="entry name" value="DUF4142"/>
</dbReference>
<feature type="chain" id="PRO_5038347924" evidence="2">
    <location>
        <begin position="21"/>
        <end position="188"/>
    </location>
</feature>
<dbReference type="Gene3D" id="1.20.1260.10">
    <property type="match status" value="1"/>
</dbReference>
<proteinExistence type="predicted"/>
<dbReference type="RefSeq" id="WP_177227385.1">
    <property type="nucleotide sequence ID" value="NZ_FOBF01000007.1"/>
</dbReference>
<gene>
    <name evidence="4" type="ORF">SAMN05660976_03538</name>
</gene>
<protein>
    <submittedName>
        <fullName evidence="4">Putative membrane protein</fullName>
    </submittedName>
</protein>